<name>A0A2G9EE04_9FUSO</name>
<feature type="region of interest" description="Disordered" evidence="1">
    <location>
        <begin position="441"/>
        <end position="463"/>
    </location>
</feature>
<dbReference type="Proteomes" id="UP000229011">
    <property type="component" value="Unassembled WGS sequence"/>
</dbReference>
<dbReference type="InterPro" id="IPR021145">
    <property type="entry name" value="Portal_protein_SPP1_Gp6-like"/>
</dbReference>
<sequence length="463" mass="53535">MWEWIKKLFKKPKVENMEIRKLEYLISQWLSSKTRVNQVNGERYYKGSHDILSKKRKAIVEGGRLEDINNLVNSKLVDNQYSKMVDQKVNYLLAKKPTFICNNEDVLKLFGNKFLRTLRNLGEDSLNGGIGWIYPYFNQKGELQFRKFEPSEILPIWTDNNKDELELVIRLYEVLEFQYNSLVPVKKVEVYSGNGVDFFIWNDSLKPLGHSDYIAIGEETYNWGKVPLIPFRSNNLEQPLICRVKCLQDALNEIISKFQDNMMEDAGSTILILTNYDGENLGEFRRNLATYRAVKVTNTDGGKGGLEALQIEVNSENYALIIKLLKKAIIENARGFDAKDERLGNNPNEMNIQSMYSDIDLDANQMEVEFQASFEELMWFINKALNINETLDVIFNRDVLVNESETINNCKSSVGIISQKTIITQHPWVNDVDEEIKQLEKENKELDPYPGDFGTKKVSDLDE</sequence>
<evidence type="ECO:0000313" key="3">
    <source>
        <dbReference type="Proteomes" id="UP000229011"/>
    </source>
</evidence>
<evidence type="ECO:0000313" key="2">
    <source>
        <dbReference type="EMBL" id="PIM79167.1"/>
    </source>
</evidence>
<dbReference type="Pfam" id="PF05133">
    <property type="entry name" value="SPP1_portal"/>
    <property type="match status" value="1"/>
</dbReference>
<proteinExistence type="predicted"/>
<evidence type="ECO:0000256" key="1">
    <source>
        <dbReference type="SAM" id="MobiDB-lite"/>
    </source>
</evidence>
<reference evidence="2 3" key="1">
    <citation type="submission" date="2017-11" db="EMBL/GenBank/DDBJ databases">
        <title>Genome sequencing of Fusobacterium periodonticum KCOM 1259.</title>
        <authorList>
            <person name="Kook J.-K."/>
            <person name="Park S.-N."/>
            <person name="Lim Y.K."/>
        </authorList>
    </citation>
    <scope>NUCLEOTIDE SEQUENCE [LARGE SCALE GENOMIC DNA]</scope>
    <source>
        <strain evidence="2 3">KCOM 1259</strain>
    </source>
</reference>
<protein>
    <submittedName>
        <fullName evidence="2">Phage portal protein</fullName>
    </submittedName>
</protein>
<organism evidence="2 3">
    <name type="scientific">Fusobacterium pseudoperiodonticum</name>
    <dbReference type="NCBI Taxonomy" id="2663009"/>
    <lineage>
        <taxon>Bacteria</taxon>
        <taxon>Fusobacteriati</taxon>
        <taxon>Fusobacteriota</taxon>
        <taxon>Fusobacteriia</taxon>
        <taxon>Fusobacteriales</taxon>
        <taxon>Fusobacteriaceae</taxon>
        <taxon>Fusobacterium</taxon>
    </lineage>
</organism>
<comment type="caution">
    <text evidence="2">The sequence shown here is derived from an EMBL/GenBank/DDBJ whole genome shotgun (WGS) entry which is preliminary data.</text>
</comment>
<dbReference type="EMBL" id="PEQY01000001">
    <property type="protein sequence ID" value="PIM79167.1"/>
    <property type="molecule type" value="Genomic_DNA"/>
</dbReference>
<accession>A0A2G9EE04</accession>
<dbReference type="AlphaFoldDB" id="A0A2G9EE04"/>
<feature type="compositionally biased region" description="Basic and acidic residues" evidence="1">
    <location>
        <begin position="454"/>
        <end position="463"/>
    </location>
</feature>
<gene>
    <name evidence="2" type="ORF">CTM71_01240</name>
</gene>